<gene>
    <name evidence="2" type="ORF">DPMN_138844</name>
</gene>
<sequence>MKRTINTNHQIQPLNFENHERQQLHRASTYQGSTVNEQPPHARYNSTFSNETTQRKERSENSISFETPYKFILPSNAEEQGRTT</sequence>
<reference evidence="2" key="2">
    <citation type="submission" date="2020-11" db="EMBL/GenBank/DDBJ databases">
        <authorList>
            <person name="McCartney M.A."/>
            <person name="Auch B."/>
            <person name="Kono T."/>
            <person name="Mallez S."/>
            <person name="Becker A."/>
            <person name="Gohl D.M."/>
            <person name="Silverstein K.A.T."/>
            <person name="Koren S."/>
            <person name="Bechman K.B."/>
            <person name="Herman A."/>
            <person name="Abrahante J.E."/>
            <person name="Garbe J."/>
        </authorList>
    </citation>
    <scope>NUCLEOTIDE SEQUENCE</scope>
    <source>
        <strain evidence="2">Duluth1</strain>
        <tissue evidence="2">Whole animal</tissue>
    </source>
</reference>
<dbReference type="AlphaFoldDB" id="A0A9D4GAH9"/>
<evidence type="ECO:0000313" key="2">
    <source>
        <dbReference type="EMBL" id="KAH3810452.1"/>
    </source>
</evidence>
<dbReference type="Proteomes" id="UP000828390">
    <property type="component" value="Unassembled WGS sequence"/>
</dbReference>
<feature type="compositionally biased region" description="Polar residues" evidence="1">
    <location>
        <begin position="25"/>
        <end position="37"/>
    </location>
</feature>
<evidence type="ECO:0000313" key="3">
    <source>
        <dbReference type="Proteomes" id="UP000828390"/>
    </source>
</evidence>
<accession>A0A9D4GAH9</accession>
<name>A0A9D4GAH9_DREPO</name>
<protein>
    <submittedName>
        <fullName evidence="2">Uncharacterized protein</fullName>
    </submittedName>
</protein>
<organism evidence="2 3">
    <name type="scientific">Dreissena polymorpha</name>
    <name type="common">Zebra mussel</name>
    <name type="synonym">Mytilus polymorpha</name>
    <dbReference type="NCBI Taxonomy" id="45954"/>
    <lineage>
        <taxon>Eukaryota</taxon>
        <taxon>Metazoa</taxon>
        <taxon>Spiralia</taxon>
        <taxon>Lophotrochozoa</taxon>
        <taxon>Mollusca</taxon>
        <taxon>Bivalvia</taxon>
        <taxon>Autobranchia</taxon>
        <taxon>Heteroconchia</taxon>
        <taxon>Euheterodonta</taxon>
        <taxon>Imparidentia</taxon>
        <taxon>Neoheterodontei</taxon>
        <taxon>Myida</taxon>
        <taxon>Dreissenoidea</taxon>
        <taxon>Dreissenidae</taxon>
        <taxon>Dreissena</taxon>
    </lineage>
</organism>
<proteinExistence type="predicted"/>
<feature type="region of interest" description="Disordered" evidence="1">
    <location>
        <begin position="23"/>
        <end position="84"/>
    </location>
</feature>
<dbReference type="EMBL" id="JAIWYP010000006">
    <property type="protein sequence ID" value="KAH3810452.1"/>
    <property type="molecule type" value="Genomic_DNA"/>
</dbReference>
<keyword evidence="3" id="KW-1185">Reference proteome</keyword>
<reference evidence="2" key="1">
    <citation type="journal article" date="2019" name="bioRxiv">
        <title>The Genome of the Zebra Mussel, Dreissena polymorpha: A Resource for Invasive Species Research.</title>
        <authorList>
            <person name="McCartney M.A."/>
            <person name="Auch B."/>
            <person name="Kono T."/>
            <person name="Mallez S."/>
            <person name="Zhang Y."/>
            <person name="Obille A."/>
            <person name="Becker A."/>
            <person name="Abrahante J.E."/>
            <person name="Garbe J."/>
            <person name="Badalamenti J.P."/>
            <person name="Herman A."/>
            <person name="Mangelson H."/>
            <person name="Liachko I."/>
            <person name="Sullivan S."/>
            <person name="Sone E.D."/>
            <person name="Koren S."/>
            <person name="Silverstein K.A.T."/>
            <person name="Beckman K.B."/>
            <person name="Gohl D.M."/>
        </authorList>
    </citation>
    <scope>NUCLEOTIDE SEQUENCE</scope>
    <source>
        <strain evidence="2">Duluth1</strain>
        <tissue evidence="2">Whole animal</tissue>
    </source>
</reference>
<comment type="caution">
    <text evidence="2">The sequence shown here is derived from an EMBL/GenBank/DDBJ whole genome shotgun (WGS) entry which is preliminary data.</text>
</comment>
<evidence type="ECO:0000256" key="1">
    <source>
        <dbReference type="SAM" id="MobiDB-lite"/>
    </source>
</evidence>